<evidence type="ECO:0000313" key="8">
    <source>
        <dbReference type="Proteomes" id="UP000011863"/>
    </source>
</evidence>
<evidence type="ECO:0000313" key="7">
    <source>
        <dbReference type="EMBL" id="BAN02789.1"/>
    </source>
</evidence>
<dbReference type="CDD" id="cd06581">
    <property type="entry name" value="TM_PBP1_LivM_like"/>
    <property type="match status" value="1"/>
</dbReference>
<dbReference type="InterPro" id="IPR043428">
    <property type="entry name" value="LivM-like"/>
</dbReference>
<evidence type="ECO:0000256" key="3">
    <source>
        <dbReference type="ARBA" id="ARBA00022692"/>
    </source>
</evidence>
<dbReference type="InterPro" id="IPR001851">
    <property type="entry name" value="ABC_transp_permease"/>
</dbReference>
<dbReference type="OrthoDB" id="9814461at2"/>
<keyword evidence="8" id="KW-1185">Reference proteome</keyword>
<sequence length="347" mass="38153">MDWGAIIETTFRGLIGEQFIYFGLAAIGLNLHFGYTGLLNFGQAAYMAAGAYGLAIIVTTLSPRINDDEGMFQFNISDGWMFIIGMFFGVVIVPLFLSFLMGIPTLRLRADYLAIVTIAVAEIIRIAMRSPRWDWFTGASDGLSGFSGTFYDLSPFEPQGRYFFNLFIGNQMFLVIVGWIVLAISAVLCWLIIRSPWGRVLKAIREDEDAVRSLGKNAYSYKMQALMLGGMFGAMGGMLRSIGFSLAQPDNFITDVTFFVWVALILGGAGKVFAPLVGAALLYAILGFTDVFLREAVENDKIPDSIMTGTQVGQVRFMLIGLGLALLAAFRPQGIFGNKEEMALDDR</sequence>
<comment type="subcellular location">
    <subcellularLocation>
        <location evidence="1">Cell membrane</location>
        <topology evidence="1">Multi-pass membrane protein</topology>
    </subcellularLocation>
</comment>
<keyword evidence="5 6" id="KW-0472">Membrane</keyword>
<organism evidence="7 8">
    <name type="scientific">Ilumatobacter coccineus (strain NBRC 103263 / KCTC 29153 / YM16-304)</name>
    <dbReference type="NCBI Taxonomy" id="1313172"/>
    <lineage>
        <taxon>Bacteria</taxon>
        <taxon>Bacillati</taxon>
        <taxon>Actinomycetota</taxon>
        <taxon>Acidimicrobiia</taxon>
        <taxon>Acidimicrobiales</taxon>
        <taxon>Ilumatobacteraceae</taxon>
        <taxon>Ilumatobacter</taxon>
    </lineage>
</organism>
<accession>A0A6C7EC79</accession>
<feature type="transmembrane region" description="Helical" evidence="6">
    <location>
        <begin position="172"/>
        <end position="193"/>
    </location>
</feature>
<dbReference type="PANTHER" id="PTHR30482:SF10">
    <property type="entry name" value="HIGH-AFFINITY BRANCHED-CHAIN AMINO ACID TRANSPORT PROTEIN BRAE"/>
    <property type="match status" value="1"/>
</dbReference>
<keyword evidence="4 6" id="KW-1133">Transmembrane helix</keyword>
<dbReference type="Proteomes" id="UP000011863">
    <property type="component" value="Chromosome"/>
</dbReference>
<evidence type="ECO:0000256" key="4">
    <source>
        <dbReference type="ARBA" id="ARBA00022989"/>
    </source>
</evidence>
<name>A0A6C7EC79_ILUCY</name>
<dbReference type="RefSeq" id="WP_015442036.1">
    <property type="nucleotide sequence ID" value="NC_020520.1"/>
</dbReference>
<gene>
    <name evidence="7" type="ORF">YM304_24750</name>
</gene>
<feature type="transmembrane region" description="Helical" evidence="6">
    <location>
        <begin position="80"/>
        <end position="103"/>
    </location>
</feature>
<evidence type="ECO:0000256" key="2">
    <source>
        <dbReference type="ARBA" id="ARBA00022475"/>
    </source>
</evidence>
<dbReference type="Pfam" id="PF02653">
    <property type="entry name" value="BPD_transp_2"/>
    <property type="match status" value="1"/>
</dbReference>
<dbReference type="KEGG" id="aym:YM304_24750"/>
<evidence type="ECO:0000256" key="6">
    <source>
        <dbReference type="SAM" id="Phobius"/>
    </source>
</evidence>
<dbReference type="GO" id="GO:0005886">
    <property type="term" value="C:plasma membrane"/>
    <property type="evidence" value="ECO:0007669"/>
    <property type="project" value="UniProtKB-SubCell"/>
</dbReference>
<feature type="transmembrane region" description="Helical" evidence="6">
    <location>
        <begin position="225"/>
        <end position="246"/>
    </location>
</feature>
<feature type="transmembrane region" description="Helical" evidence="6">
    <location>
        <begin position="110"/>
        <end position="128"/>
    </location>
</feature>
<dbReference type="PANTHER" id="PTHR30482">
    <property type="entry name" value="HIGH-AFFINITY BRANCHED-CHAIN AMINO ACID TRANSPORT SYSTEM PERMEASE"/>
    <property type="match status" value="1"/>
</dbReference>
<reference evidence="7 8" key="1">
    <citation type="journal article" date="2013" name="Int. J. Syst. Evol. Microbiol.">
        <title>Ilumatobacter nonamiense sp. nov. and Ilumatobacter coccineum sp. nov., isolated from seashore sand.</title>
        <authorList>
            <person name="Matsumoto A."/>
            <person name="Kasai H."/>
            <person name="Matsuo Y."/>
            <person name="Shizuri Y."/>
            <person name="Ichikawa N."/>
            <person name="Fujita N."/>
            <person name="Omura S."/>
            <person name="Takahashi Y."/>
        </authorList>
    </citation>
    <scope>NUCLEOTIDE SEQUENCE [LARGE SCALE GENOMIC DNA]</scope>
    <source>
        <strain evidence="8">NBRC 103263 / KCTC 29153 / YM16-304</strain>
    </source>
</reference>
<dbReference type="GO" id="GO:0015658">
    <property type="term" value="F:branched-chain amino acid transmembrane transporter activity"/>
    <property type="evidence" value="ECO:0007669"/>
    <property type="project" value="InterPro"/>
</dbReference>
<proteinExistence type="predicted"/>
<feature type="transmembrane region" description="Helical" evidence="6">
    <location>
        <begin position="45"/>
        <end position="65"/>
    </location>
</feature>
<keyword evidence="3 6" id="KW-0812">Transmembrane</keyword>
<feature type="transmembrane region" description="Helical" evidence="6">
    <location>
        <begin position="19"/>
        <end position="38"/>
    </location>
</feature>
<evidence type="ECO:0000256" key="1">
    <source>
        <dbReference type="ARBA" id="ARBA00004651"/>
    </source>
</evidence>
<keyword evidence="2" id="KW-1003">Cell membrane</keyword>
<dbReference type="AlphaFoldDB" id="A0A6C7EC79"/>
<evidence type="ECO:0000256" key="5">
    <source>
        <dbReference type="ARBA" id="ARBA00023136"/>
    </source>
</evidence>
<protein>
    <submittedName>
        <fullName evidence="7">Putative ABC transporter permease protein</fullName>
    </submittedName>
</protein>
<feature type="transmembrane region" description="Helical" evidence="6">
    <location>
        <begin position="313"/>
        <end position="330"/>
    </location>
</feature>
<dbReference type="EMBL" id="AP012057">
    <property type="protein sequence ID" value="BAN02789.1"/>
    <property type="molecule type" value="Genomic_DNA"/>
</dbReference>